<dbReference type="FunFam" id="1.10.510.10:FF:000219">
    <property type="entry name" value="Putative serine/threonine-protein kinase Nek4"/>
    <property type="match status" value="1"/>
</dbReference>
<name>A0A8T0AKZ7_SILME</name>
<dbReference type="Pfam" id="PF00069">
    <property type="entry name" value="Pkinase"/>
    <property type="match status" value="1"/>
</dbReference>
<keyword evidence="17" id="KW-0460">Magnesium</keyword>
<feature type="domain" description="Protein kinase" evidence="27">
    <location>
        <begin position="4"/>
        <end position="259"/>
    </location>
</feature>
<dbReference type="CDD" id="cd08223">
    <property type="entry name" value="STKc_Nek4"/>
    <property type="match status" value="1"/>
</dbReference>
<evidence type="ECO:0000256" key="20">
    <source>
        <dbReference type="ARBA" id="ARBA00047899"/>
    </source>
</evidence>
<dbReference type="GO" id="GO:0046872">
    <property type="term" value="F:metal ion binding"/>
    <property type="evidence" value="ECO:0007669"/>
    <property type="project" value="UniProtKB-KW"/>
</dbReference>
<comment type="catalytic activity">
    <reaction evidence="20">
        <text>L-threonyl-[protein] + ATP = O-phospho-L-threonyl-[protein] + ADP + H(+)</text>
        <dbReference type="Rhea" id="RHEA:46608"/>
        <dbReference type="Rhea" id="RHEA-COMP:11060"/>
        <dbReference type="Rhea" id="RHEA-COMP:11605"/>
        <dbReference type="ChEBI" id="CHEBI:15378"/>
        <dbReference type="ChEBI" id="CHEBI:30013"/>
        <dbReference type="ChEBI" id="CHEBI:30616"/>
        <dbReference type="ChEBI" id="CHEBI:61977"/>
        <dbReference type="ChEBI" id="CHEBI:456216"/>
        <dbReference type="EC" id="2.7.11.1"/>
    </reaction>
</comment>
<evidence type="ECO:0000256" key="17">
    <source>
        <dbReference type="ARBA" id="ARBA00022842"/>
    </source>
</evidence>
<evidence type="ECO:0000256" key="21">
    <source>
        <dbReference type="ARBA" id="ARBA00048679"/>
    </source>
</evidence>
<feature type="compositionally biased region" description="Basic and acidic residues" evidence="26">
    <location>
        <begin position="385"/>
        <end position="397"/>
    </location>
</feature>
<evidence type="ECO:0000256" key="15">
    <source>
        <dbReference type="ARBA" id="ARBA00022777"/>
    </source>
</evidence>
<dbReference type="InterPro" id="IPR051131">
    <property type="entry name" value="NEK_Ser/Thr_kinase_NIMA"/>
</dbReference>
<sequence length="1000" mass="113239">MESYVFLRVVGKGSYGEVNLVQHKSDRKQYVIKKLNLRTSSKRERRAAEQEAQLLSQLKHPNIVTYRESWEGKDHQLYIVMGFCEGGDLYHRLKQQKNELLPERQVVEWFVQIAMALQYLHEKHILHRDLKTQNIFLTKTNIIKVGDLGIARVLENQNDMASTLIGTPYYMSPELFSNKPYNYKSDVWALGCCVYEMATLKHAFNAKDMNSLVYRIVEGKLPQMPSKYDPQLGYLIRRMLCKRPDDRPDVKHILRQPYIKQQIAVFLEATKEKTAKSRKKVNSRPSRDAPEVPVLQKQESQYVNSELKSRGNRSDENCSQHSKTQNGTKDVNPLPTPPQSPNTPSQEILNSTSQNIATISNIDIQLQEHVDKLRKAKPPRPAAKQTEKEEKKKKDDAVPQPHPRKQVSGVLMGKYEPPLVSKSSRGTMPSKHTERIEPVKDSRGLNLNMSAEEDTLKLLQQAAKEDIKTDKQDIREAKEVQKTEAEYCLEDKGTSLESTDKLLEPFVLVELMEPHTPKPLASLSENSKSPLHPLSSLSEPSLSRQHRQKKGEVAREESKIKAANSRPLPPLPEIIPSVGINRIEGGEAEMVKHPPHSQADHQHEPAPQNRPLSARERRRLRKSQENQSVSAPVVRSASCDGVSLNTKHTDHLDCPRPASVAAVTHKEPHTPEPLASPSENSKSPLHPLSSFSEPSLSRQSRQKKGEVAHEESKMKAANSRPLPPLSENYPSVGINRIEGGEAEMVKHPPHSQADHQHEPAPQNRPLSARERRRLRKSQENQSVSAPVVRSASCDGASLNAKHTDHLDCPRPASVAAVTHKEKKSSWHHSDEEECSSSTSSTERSEGDYREGKSESNEMQDLVQMMTQTLRMDVRDPLCEQQSSRSNSTMLPEFKLNRKYRDTLMLHGKSGEGDGDFHLSDLRSDDSSGPAKIRRAVEHLRTDVVKGLGVKLLDKVLDIMQEDDEDKREVMLRQQMGDEKYKAFAVKVWQLKFFEDVALKC</sequence>
<evidence type="ECO:0000256" key="18">
    <source>
        <dbReference type="ARBA" id="ARBA00023273"/>
    </source>
</evidence>
<reference evidence="28" key="1">
    <citation type="submission" date="2020-08" db="EMBL/GenBank/DDBJ databases">
        <title>Chromosome-level assembly of Southern catfish (Silurus meridionalis) provides insights into visual adaptation to the nocturnal and benthic lifestyles.</title>
        <authorList>
            <person name="Zhang Y."/>
            <person name="Wang D."/>
            <person name="Peng Z."/>
        </authorList>
    </citation>
    <scope>NUCLEOTIDE SEQUENCE</scope>
    <source>
        <strain evidence="28">SWU-2019-XX</strain>
        <tissue evidence="28">Muscle</tissue>
    </source>
</reference>
<dbReference type="PROSITE" id="PS50011">
    <property type="entry name" value="PROTEIN_KINASE_DOM"/>
    <property type="match status" value="1"/>
</dbReference>
<evidence type="ECO:0000256" key="16">
    <source>
        <dbReference type="ARBA" id="ARBA00022840"/>
    </source>
</evidence>
<comment type="caution">
    <text evidence="28">The sequence shown here is derived from an EMBL/GenBank/DDBJ whole genome shotgun (WGS) entry which is preliminary data.</text>
</comment>
<feature type="compositionally biased region" description="Basic and acidic residues" evidence="26">
    <location>
        <begin position="842"/>
        <end position="855"/>
    </location>
</feature>
<protein>
    <recommendedName>
        <fullName evidence="22">Serine/threonine-protein kinase Nek4</fullName>
        <ecNumber evidence="5">2.7.11.1</ecNumber>
    </recommendedName>
    <alternativeName>
        <fullName evidence="24">Never in mitosis A-related kinase 4</fullName>
    </alternativeName>
    <alternativeName>
        <fullName evidence="23">Serine/threonine-protein kinase 2</fullName>
    </alternativeName>
</protein>
<dbReference type="GO" id="GO:0004674">
    <property type="term" value="F:protein serine/threonine kinase activity"/>
    <property type="evidence" value="ECO:0007669"/>
    <property type="project" value="UniProtKB-KW"/>
</dbReference>
<evidence type="ECO:0000256" key="4">
    <source>
        <dbReference type="ARBA" id="ARBA00010886"/>
    </source>
</evidence>
<keyword evidence="12" id="KW-0479">Metal-binding</keyword>
<evidence type="ECO:0000256" key="14">
    <source>
        <dbReference type="ARBA" id="ARBA00022776"/>
    </source>
</evidence>
<keyword evidence="13 25" id="KW-0547">Nucleotide-binding</keyword>
<dbReference type="PROSITE" id="PS00108">
    <property type="entry name" value="PROTEIN_KINASE_ST"/>
    <property type="match status" value="1"/>
</dbReference>
<comment type="similarity">
    <text evidence="4">Belongs to the protein kinase superfamily. NEK Ser/Thr protein kinase family. NIMA subfamily.</text>
</comment>
<feature type="compositionally biased region" description="Basic and acidic residues" evidence="26">
    <location>
        <begin position="550"/>
        <end position="560"/>
    </location>
</feature>
<dbReference type="InterPro" id="IPR000719">
    <property type="entry name" value="Prot_kinase_dom"/>
</dbReference>
<evidence type="ECO:0000256" key="24">
    <source>
        <dbReference type="ARBA" id="ARBA00082679"/>
    </source>
</evidence>
<accession>A0A8T0AKZ7</accession>
<evidence type="ECO:0000259" key="27">
    <source>
        <dbReference type="PROSITE" id="PS50011"/>
    </source>
</evidence>
<dbReference type="GO" id="GO:0005929">
    <property type="term" value="C:cilium"/>
    <property type="evidence" value="ECO:0007669"/>
    <property type="project" value="UniProtKB-SubCell"/>
</dbReference>
<evidence type="ECO:0000256" key="2">
    <source>
        <dbReference type="ARBA" id="ARBA00004138"/>
    </source>
</evidence>
<feature type="compositionally biased region" description="Low complexity" evidence="26">
    <location>
        <begin position="527"/>
        <end position="543"/>
    </location>
</feature>
<dbReference type="AlphaFoldDB" id="A0A8T0AKZ7"/>
<feature type="compositionally biased region" description="Polar residues" evidence="26">
    <location>
        <begin position="677"/>
        <end position="699"/>
    </location>
</feature>
<evidence type="ECO:0000256" key="8">
    <source>
        <dbReference type="ARBA" id="ARBA00022527"/>
    </source>
</evidence>
<evidence type="ECO:0000256" key="3">
    <source>
        <dbReference type="ARBA" id="ARBA00004496"/>
    </source>
</evidence>
<organism evidence="28 29">
    <name type="scientific">Silurus meridionalis</name>
    <name type="common">Southern catfish</name>
    <name type="synonym">Silurus soldatovi meridionalis</name>
    <dbReference type="NCBI Taxonomy" id="175797"/>
    <lineage>
        <taxon>Eukaryota</taxon>
        <taxon>Metazoa</taxon>
        <taxon>Chordata</taxon>
        <taxon>Craniata</taxon>
        <taxon>Vertebrata</taxon>
        <taxon>Euteleostomi</taxon>
        <taxon>Actinopterygii</taxon>
        <taxon>Neopterygii</taxon>
        <taxon>Teleostei</taxon>
        <taxon>Ostariophysi</taxon>
        <taxon>Siluriformes</taxon>
        <taxon>Siluridae</taxon>
        <taxon>Silurus</taxon>
    </lineage>
</organism>
<evidence type="ECO:0000256" key="25">
    <source>
        <dbReference type="PROSITE-ProRule" id="PRU10141"/>
    </source>
</evidence>
<dbReference type="EC" id="2.7.11.1" evidence="5"/>
<comment type="subcellular location">
    <subcellularLocation>
        <location evidence="2">Cell projection</location>
        <location evidence="2">Cilium</location>
    </subcellularLocation>
    <subcellularLocation>
        <location evidence="3">Cytoplasm</location>
    </subcellularLocation>
</comment>
<feature type="region of interest" description="Disordered" evidence="26">
    <location>
        <begin position="274"/>
        <end position="348"/>
    </location>
</feature>
<dbReference type="EMBL" id="JABFDY010000019">
    <property type="protein sequence ID" value="KAF7693402.1"/>
    <property type="molecule type" value="Genomic_DNA"/>
</dbReference>
<keyword evidence="8" id="KW-0723">Serine/threonine-protein kinase</keyword>
<evidence type="ECO:0000256" key="22">
    <source>
        <dbReference type="ARBA" id="ARBA00067731"/>
    </source>
</evidence>
<feature type="compositionally biased region" description="Basic and acidic residues" evidence="26">
    <location>
        <begin position="307"/>
        <end position="318"/>
    </location>
</feature>
<evidence type="ECO:0000256" key="6">
    <source>
        <dbReference type="ARBA" id="ARBA00022481"/>
    </source>
</evidence>
<dbReference type="PROSITE" id="PS00107">
    <property type="entry name" value="PROTEIN_KINASE_ATP"/>
    <property type="match status" value="1"/>
</dbReference>
<dbReference type="SUPFAM" id="SSF56112">
    <property type="entry name" value="Protein kinase-like (PK-like)"/>
    <property type="match status" value="1"/>
</dbReference>
<feature type="binding site" evidence="25">
    <location>
        <position position="34"/>
    </location>
    <ligand>
        <name>ATP</name>
        <dbReference type="ChEBI" id="CHEBI:30616"/>
    </ligand>
</feature>
<dbReference type="InterPro" id="IPR017441">
    <property type="entry name" value="Protein_kinase_ATP_BS"/>
</dbReference>
<evidence type="ECO:0000256" key="10">
    <source>
        <dbReference type="ARBA" id="ARBA00022618"/>
    </source>
</evidence>
<feature type="region of interest" description="Disordered" evidence="26">
    <location>
        <begin position="374"/>
        <end position="436"/>
    </location>
</feature>
<evidence type="ECO:0000256" key="12">
    <source>
        <dbReference type="ARBA" id="ARBA00022723"/>
    </source>
</evidence>
<keyword evidence="18" id="KW-0966">Cell projection</keyword>
<evidence type="ECO:0000256" key="23">
    <source>
        <dbReference type="ARBA" id="ARBA00080102"/>
    </source>
</evidence>
<dbReference type="PANTHER" id="PTHR44899:SF7">
    <property type="entry name" value="NIMA-RELATED KINASE"/>
    <property type="match status" value="1"/>
</dbReference>
<evidence type="ECO:0000256" key="26">
    <source>
        <dbReference type="SAM" id="MobiDB-lite"/>
    </source>
</evidence>
<dbReference type="GO" id="GO:0005737">
    <property type="term" value="C:cytoplasm"/>
    <property type="evidence" value="ECO:0007669"/>
    <property type="project" value="UniProtKB-SubCell"/>
</dbReference>
<dbReference type="InterPro" id="IPR011009">
    <property type="entry name" value="Kinase-like_dom_sf"/>
</dbReference>
<feature type="region of interest" description="Disordered" evidence="26">
    <location>
        <begin position="518"/>
        <end position="858"/>
    </location>
</feature>
<proteinExistence type="inferred from homology"/>
<feature type="compositionally biased region" description="Polar residues" evidence="26">
    <location>
        <begin position="297"/>
        <end position="306"/>
    </location>
</feature>
<dbReference type="GO" id="GO:0051301">
    <property type="term" value="P:cell division"/>
    <property type="evidence" value="ECO:0007669"/>
    <property type="project" value="UniProtKB-KW"/>
</dbReference>
<keyword evidence="10" id="KW-0132">Cell division</keyword>
<dbReference type="PANTHER" id="PTHR44899">
    <property type="entry name" value="CAMK FAMILY PROTEIN KINASE"/>
    <property type="match status" value="1"/>
</dbReference>
<evidence type="ECO:0000256" key="19">
    <source>
        <dbReference type="ARBA" id="ARBA00023306"/>
    </source>
</evidence>
<comment type="catalytic activity">
    <reaction evidence="21">
        <text>L-seryl-[protein] + ATP = O-phospho-L-seryl-[protein] + ADP + H(+)</text>
        <dbReference type="Rhea" id="RHEA:17989"/>
        <dbReference type="Rhea" id="RHEA-COMP:9863"/>
        <dbReference type="Rhea" id="RHEA-COMP:11604"/>
        <dbReference type="ChEBI" id="CHEBI:15378"/>
        <dbReference type="ChEBI" id="CHEBI:29999"/>
        <dbReference type="ChEBI" id="CHEBI:30616"/>
        <dbReference type="ChEBI" id="CHEBI:83421"/>
        <dbReference type="ChEBI" id="CHEBI:456216"/>
        <dbReference type="EC" id="2.7.11.1"/>
    </reaction>
</comment>
<feature type="compositionally biased region" description="Polar residues" evidence="26">
    <location>
        <begin position="319"/>
        <end position="329"/>
    </location>
</feature>
<dbReference type="Gene3D" id="1.10.510.10">
    <property type="entry name" value="Transferase(Phosphotransferase) domain 1"/>
    <property type="match status" value="1"/>
</dbReference>
<keyword evidence="15" id="KW-0418">Kinase</keyword>
<dbReference type="Gene3D" id="3.30.200.20">
    <property type="entry name" value="Phosphorylase Kinase, domain 1"/>
    <property type="match status" value="1"/>
</dbReference>
<dbReference type="InterPro" id="IPR008271">
    <property type="entry name" value="Ser/Thr_kinase_AS"/>
</dbReference>
<evidence type="ECO:0000256" key="5">
    <source>
        <dbReference type="ARBA" id="ARBA00012513"/>
    </source>
</evidence>
<gene>
    <name evidence="28" type="ORF">HF521_008718</name>
</gene>
<evidence type="ECO:0000256" key="9">
    <source>
        <dbReference type="ARBA" id="ARBA00022553"/>
    </source>
</evidence>
<keyword evidence="29" id="KW-1185">Reference proteome</keyword>
<comment type="cofactor">
    <cofactor evidence="1">
        <name>Mn(2+)</name>
        <dbReference type="ChEBI" id="CHEBI:29035"/>
    </cofactor>
</comment>
<keyword evidence="11" id="KW-0808">Transferase</keyword>
<keyword evidence="14" id="KW-0498">Mitosis</keyword>
<evidence type="ECO:0000256" key="11">
    <source>
        <dbReference type="ARBA" id="ARBA00022679"/>
    </source>
</evidence>
<evidence type="ECO:0000256" key="13">
    <source>
        <dbReference type="ARBA" id="ARBA00022741"/>
    </source>
</evidence>
<evidence type="ECO:0000313" key="28">
    <source>
        <dbReference type="EMBL" id="KAF7693402.1"/>
    </source>
</evidence>
<dbReference type="GO" id="GO:0005524">
    <property type="term" value="F:ATP binding"/>
    <property type="evidence" value="ECO:0007669"/>
    <property type="project" value="UniProtKB-UniRule"/>
</dbReference>
<keyword evidence="16 25" id="KW-0067">ATP-binding</keyword>
<evidence type="ECO:0000256" key="7">
    <source>
        <dbReference type="ARBA" id="ARBA00022490"/>
    </source>
</evidence>
<keyword evidence="9" id="KW-0597">Phosphoprotein</keyword>
<evidence type="ECO:0000313" key="29">
    <source>
        <dbReference type="Proteomes" id="UP000606274"/>
    </source>
</evidence>
<dbReference type="SMART" id="SM00220">
    <property type="entry name" value="S_TKc"/>
    <property type="match status" value="1"/>
</dbReference>
<evidence type="ECO:0000256" key="1">
    <source>
        <dbReference type="ARBA" id="ARBA00001936"/>
    </source>
</evidence>
<keyword evidence="19" id="KW-0131">Cell cycle</keyword>
<keyword evidence="6" id="KW-0488">Methylation</keyword>
<dbReference type="FunFam" id="3.30.200.20:FF:000247">
    <property type="entry name" value="serine/threonine-protein kinase Nek4 isoform X1"/>
    <property type="match status" value="1"/>
</dbReference>
<keyword evidence="7" id="KW-0963">Cytoplasm</keyword>
<dbReference type="Proteomes" id="UP000606274">
    <property type="component" value="Unassembled WGS sequence"/>
</dbReference>
<feature type="compositionally biased region" description="Basic and acidic residues" evidence="26">
    <location>
        <begin position="703"/>
        <end position="714"/>
    </location>
</feature>